<reference evidence="2 3" key="1">
    <citation type="submission" date="2016-05" db="EMBL/GenBank/DDBJ databases">
        <title>Single-cell genome of chain-forming Candidatus Thiomargarita nelsonii and comparison to other large sulfur-oxidizing bacteria.</title>
        <authorList>
            <person name="Winkel M."/>
            <person name="Salman V."/>
            <person name="Woyke T."/>
            <person name="Schulz-Vogt H."/>
            <person name="Richter M."/>
            <person name="Flood B."/>
            <person name="Bailey J."/>
            <person name="Amann R."/>
            <person name="Mussmann M."/>
        </authorList>
    </citation>
    <scope>NUCLEOTIDE SEQUENCE [LARGE SCALE GENOMIC DNA]</scope>
    <source>
        <strain evidence="2 3">THI036</strain>
    </source>
</reference>
<organism evidence="2 3">
    <name type="scientific">Candidatus Thiomargarita nelsonii</name>
    <dbReference type="NCBI Taxonomy" id="1003181"/>
    <lineage>
        <taxon>Bacteria</taxon>
        <taxon>Pseudomonadati</taxon>
        <taxon>Pseudomonadota</taxon>
        <taxon>Gammaproteobacteria</taxon>
        <taxon>Thiotrichales</taxon>
        <taxon>Thiotrichaceae</taxon>
        <taxon>Thiomargarita</taxon>
    </lineage>
</organism>
<dbReference type="GO" id="GO:1990281">
    <property type="term" value="C:efflux pump complex"/>
    <property type="evidence" value="ECO:0007669"/>
    <property type="project" value="TreeGrafter"/>
</dbReference>
<keyword evidence="1" id="KW-0175">Coiled coil</keyword>
<dbReference type="PANTHER" id="PTHR30469:SF15">
    <property type="entry name" value="HLYD FAMILY OF SECRETION PROTEINS"/>
    <property type="match status" value="1"/>
</dbReference>
<evidence type="ECO:0000256" key="1">
    <source>
        <dbReference type="SAM" id="Coils"/>
    </source>
</evidence>
<gene>
    <name evidence="2" type="ORF">THIOM_000802</name>
</gene>
<dbReference type="Proteomes" id="UP000076962">
    <property type="component" value="Unassembled WGS sequence"/>
</dbReference>
<dbReference type="Gene3D" id="2.40.30.170">
    <property type="match status" value="1"/>
</dbReference>
<feature type="coiled-coil region" evidence="1">
    <location>
        <begin position="184"/>
        <end position="211"/>
    </location>
</feature>
<sequence>MKKIIIIPLLILAIGFGGFWYMKKTKAENEPIKIEEQVWVVTVVSVKPSALSPTLTLYGRVESPRTATLRAPTQSLNLNATVIEVPVLEGKTVKKGHRLISLEDNDSIFNLKQREADIIDIEAQIEIEKQRHANNLSALKHEETLLKLIQTSVKRLRQLKKQKLSPQSALDETQQAVERQMLQIINRRLEIKNHKARLAQLEAKRVRAIAQRNLSRLELARTKIIAPFSGIIAKVFVAPGDRVRSGDALLSVYDNTVLEVRAQIPTRYQGTVLDALAAGHQLQANALVKKKSVFLQLNRVSGQINPDSGGIDGHGFSKVHS</sequence>
<evidence type="ECO:0000313" key="2">
    <source>
        <dbReference type="EMBL" id="OAD23368.1"/>
    </source>
</evidence>
<name>A0A176S632_9GAMM</name>
<proteinExistence type="predicted"/>
<dbReference type="Gene3D" id="2.40.50.100">
    <property type="match status" value="1"/>
</dbReference>
<dbReference type="AlphaFoldDB" id="A0A176S632"/>
<comment type="caution">
    <text evidence="2">The sequence shown here is derived from an EMBL/GenBank/DDBJ whole genome shotgun (WGS) entry which is preliminary data.</text>
</comment>
<evidence type="ECO:0000313" key="3">
    <source>
        <dbReference type="Proteomes" id="UP000076962"/>
    </source>
</evidence>
<feature type="coiled-coil region" evidence="1">
    <location>
        <begin position="111"/>
        <end position="142"/>
    </location>
</feature>
<dbReference type="SUPFAM" id="SSF111369">
    <property type="entry name" value="HlyD-like secretion proteins"/>
    <property type="match status" value="1"/>
</dbReference>
<dbReference type="PANTHER" id="PTHR30469">
    <property type="entry name" value="MULTIDRUG RESISTANCE PROTEIN MDTA"/>
    <property type="match status" value="1"/>
</dbReference>
<protein>
    <submittedName>
        <fullName evidence="2">Efflux transporter RND family, MFP subunit</fullName>
    </submittedName>
</protein>
<keyword evidence="3" id="KW-1185">Reference proteome</keyword>
<dbReference type="GO" id="GO:0015562">
    <property type="term" value="F:efflux transmembrane transporter activity"/>
    <property type="evidence" value="ECO:0007669"/>
    <property type="project" value="TreeGrafter"/>
</dbReference>
<dbReference type="EMBL" id="LUTY01000403">
    <property type="protein sequence ID" value="OAD23368.1"/>
    <property type="molecule type" value="Genomic_DNA"/>
</dbReference>
<dbReference type="Gene3D" id="1.10.287.470">
    <property type="entry name" value="Helix hairpin bin"/>
    <property type="match status" value="1"/>
</dbReference>
<accession>A0A176S632</accession>